<proteinExistence type="predicted"/>
<protein>
    <submittedName>
        <fullName evidence="1">Uncharacterized protein</fullName>
    </submittedName>
</protein>
<accession>A0A6C0KDF9</accession>
<sequence length="142" mass="16942">MSQLPEEIIELILSYAPDFHDNLLSCHEEMLTDHRPIYYKKVVAGFTPGIADSPNWHNFKKNDEIRIWRRGTHNFAGPMVFMKLKLFAIEITPERTAADVARHWHSRDIILYYGWAKITNKYFWNTLCEWNQYNNELCPGYY</sequence>
<evidence type="ECO:0000313" key="1">
    <source>
        <dbReference type="EMBL" id="QHU14760.1"/>
    </source>
</evidence>
<name>A0A6C0KDF9_9ZZZZ</name>
<reference evidence="1" key="1">
    <citation type="journal article" date="2020" name="Nature">
        <title>Giant virus diversity and host interactions through global metagenomics.</title>
        <authorList>
            <person name="Schulz F."/>
            <person name="Roux S."/>
            <person name="Paez-Espino D."/>
            <person name="Jungbluth S."/>
            <person name="Walsh D.A."/>
            <person name="Denef V.J."/>
            <person name="McMahon K.D."/>
            <person name="Konstantinidis K.T."/>
            <person name="Eloe-Fadrosh E.A."/>
            <person name="Kyrpides N.C."/>
            <person name="Woyke T."/>
        </authorList>
    </citation>
    <scope>NUCLEOTIDE SEQUENCE</scope>
    <source>
        <strain evidence="1">GVMAG-S-1102244-55</strain>
    </source>
</reference>
<organism evidence="1">
    <name type="scientific">viral metagenome</name>
    <dbReference type="NCBI Taxonomy" id="1070528"/>
    <lineage>
        <taxon>unclassified sequences</taxon>
        <taxon>metagenomes</taxon>
        <taxon>organismal metagenomes</taxon>
    </lineage>
</organism>
<dbReference type="AlphaFoldDB" id="A0A6C0KDF9"/>
<dbReference type="EMBL" id="MN740847">
    <property type="protein sequence ID" value="QHU14760.1"/>
    <property type="molecule type" value="Genomic_DNA"/>
</dbReference>